<feature type="signal peptide" evidence="5">
    <location>
        <begin position="1"/>
        <end position="22"/>
    </location>
</feature>
<evidence type="ECO:0000256" key="2">
    <source>
        <dbReference type="ARBA" id="ARBA00002028"/>
    </source>
</evidence>
<dbReference type="PIRSF" id="PIRSF000029">
    <property type="entry name" value="Cytochrome_b562"/>
    <property type="match status" value="1"/>
</dbReference>
<name>A0ABV6CFK1_9GAMM</name>
<dbReference type="EMBL" id="JBHLXE010000108">
    <property type="protein sequence ID" value="MFC0180880.1"/>
    <property type="molecule type" value="Genomic_DNA"/>
</dbReference>
<dbReference type="InterPro" id="IPR009155">
    <property type="entry name" value="Cyt_b562"/>
</dbReference>
<dbReference type="RefSeq" id="WP_385878114.1">
    <property type="nucleotide sequence ID" value="NZ_JBHLXE010000108.1"/>
</dbReference>
<dbReference type="SUPFAM" id="SSF47175">
    <property type="entry name" value="Cytochromes"/>
    <property type="match status" value="1"/>
</dbReference>
<reference evidence="6 7" key="1">
    <citation type="submission" date="2024-09" db="EMBL/GenBank/DDBJ databases">
        <authorList>
            <person name="Sun Q."/>
            <person name="Mori K."/>
        </authorList>
    </citation>
    <scope>NUCLEOTIDE SEQUENCE [LARGE SCALE GENOMIC DNA]</scope>
    <source>
        <strain evidence="6 7">CCM 8545</strain>
    </source>
</reference>
<comment type="caution">
    <text evidence="6">The sequence shown here is derived from an EMBL/GenBank/DDBJ whole genome shotgun (WGS) entry which is preliminary data.</text>
</comment>
<evidence type="ECO:0000256" key="5">
    <source>
        <dbReference type="SAM" id="SignalP"/>
    </source>
</evidence>
<dbReference type="Pfam" id="PF07361">
    <property type="entry name" value="Cytochrom_B562"/>
    <property type="match status" value="1"/>
</dbReference>
<gene>
    <name evidence="6" type="ORF">ACFFIT_12440</name>
</gene>
<comment type="cofactor">
    <cofactor evidence="1">
        <name>heme b</name>
        <dbReference type="ChEBI" id="CHEBI:60344"/>
    </cofactor>
</comment>
<proteinExistence type="inferred from homology"/>
<dbReference type="InterPro" id="IPR010980">
    <property type="entry name" value="Cyt_c/b562"/>
</dbReference>
<protein>
    <submittedName>
        <fullName evidence="6">Cytochrome b562</fullName>
    </submittedName>
</protein>
<comment type="function">
    <text evidence="2">Electron-transport protein of unknown function.</text>
</comment>
<keyword evidence="4 5" id="KW-0732">Signal</keyword>
<organism evidence="6 7">
    <name type="scientific">Thorsellia kenyensis</name>
    <dbReference type="NCBI Taxonomy" id="1549888"/>
    <lineage>
        <taxon>Bacteria</taxon>
        <taxon>Pseudomonadati</taxon>
        <taxon>Pseudomonadota</taxon>
        <taxon>Gammaproteobacteria</taxon>
        <taxon>Enterobacterales</taxon>
        <taxon>Thorselliaceae</taxon>
        <taxon>Thorsellia</taxon>
    </lineage>
</organism>
<evidence type="ECO:0000313" key="6">
    <source>
        <dbReference type="EMBL" id="MFC0180880.1"/>
    </source>
</evidence>
<dbReference type="Gene3D" id="1.20.120.10">
    <property type="entry name" value="Cytochrome c/b562"/>
    <property type="match status" value="1"/>
</dbReference>
<evidence type="ECO:0000256" key="3">
    <source>
        <dbReference type="ARBA" id="ARBA00005523"/>
    </source>
</evidence>
<keyword evidence="7" id="KW-1185">Reference proteome</keyword>
<feature type="chain" id="PRO_5047223768" evidence="5">
    <location>
        <begin position="23"/>
        <end position="124"/>
    </location>
</feature>
<sequence length="124" mass="13362">MRKSLLAIITAAIMSLSFTASADLTTHMQSLAKQFQIVNTTEDSAEFIAALDAMRTDAQAASEILPGSLTENSEEVKNYKQGYNDLIAAIDAAAELAKAGKMAEAKVAAEKIAEVRNTNHKQFR</sequence>
<evidence type="ECO:0000313" key="7">
    <source>
        <dbReference type="Proteomes" id="UP001589758"/>
    </source>
</evidence>
<evidence type="ECO:0000256" key="4">
    <source>
        <dbReference type="ARBA" id="ARBA00022729"/>
    </source>
</evidence>
<evidence type="ECO:0000256" key="1">
    <source>
        <dbReference type="ARBA" id="ARBA00001970"/>
    </source>
</evidence>
<accession>A0ABV6CFK1</accession>
<dbReference type="Proteomes" id="UP001589758">
    <property type="component" value="Unassembled WGS sequence"/>
</dbReference>
<comment type="similarity">
    <text evidence="3">Belongs to the cytochrome b562 family.</text>
</comment>